<proteinExistence type="predicted"/>
<protein>
    <submittedName>
        <fullName evidence="1">Uncharacterized protein</fullName>
    </submittedName>
</protein>
<evidence type="ECO:0000313" key="2">
    <source>
        <dbReference type="Proteomes" id="UP000075260"/>
    </source>
</evidence>
<evidence type="ECO:0000313" key="1">
    <source>
        <dbReference type="EMBL" id="KYF68508.1"/>
    </source>
</evidence>
<dbReference type="EMBL" id="JEMA01000565">
    <property type="protein sequence ID" value="KYF68508.1"/>
    <property type="molecule type" value="Genomic_DNA"/>
</dbReference>
<reference evidence="1 2" key="1">
    <citation type="submission" date="2014-02" db="EMBL/GenBank/DDBJ databases">
        <title>The small core and large imbalanced accessory genome model reveals a collaborative survival strategy of Sorangium cellulosum strains in nature.</title>
        <authorList>
            <person name="Han K."/>
            <person name="Peng R."/>
            <person name="Blom J."/>
            <person name="Li Y.-Z."/>
        </authorList>
    </citation>
    <scope>NUCLEOTIDE SEQUENCE [LARGE SCALE GENOMIC DNA]</scope>
    <source>
        <strain evidence="1 2">So0008-312</strain>
    </source>
</reference>
<gene>
    <name evidence="1" type="ORF">BE15_13490</name>
</gene>
<organism evidence="1 2">
    <name type="scientific">Sorangium cellulosum</name>
    <name type="common">Polyangium cellulosum</name>
    <dbReference type="NCBI Taxonomy" id="56"/>
    <lineage>
        <taxon>Bacteria</taxon>
        <taxon>Pseudomonadati</taxon>
        <taxon>Myxococcota</taxon>
        <taxon>Polyangia</taxon>
        <taxon>Polyangiales</taxon>
        <taxon>Polyangiaceae</taxon>
        <taxon>Sorangium</taxon>
    </lineage>
</organism>
<sequence>MTEFVIEPLPAPTKYAPYSLWCSVSPSSDCDPCATYTPYMAVMITVFLTELFDDVAKNCGPHQREDDDLMVTGCAAVPFDLSVPLIRSSLLDASLPDFI</sequence>
<accession>A0A150QLH1</accession>
<name>A0A150QLH1_SORCE</name>
<dbReference type="Proteomes" id="UP000075260">
    <property type="component" value="Unassembled WGS sequence"/>
</dbReference>
<dbReference type="AlphaFoldDB" id="A0A150QLH1"/>
<comment type="caution">
    <text evidence="1">The sequence shown here is derived from an EMBL/GenBank/DDBJ whole genome shotgun (WGS) entry which is preliminary data.</text>
</comment>